<dbReference type="Gene3D" id="3.40.50.12230">
    <property type="match status" value="1"/>
</dbReference>
<sequence>MTSQNNTLNIIIFANTNLEIVEPLFKQGVNIVGVIESEDRTTINNPIKRRIVKFNRLLKGMPSYTSLREFAKTKDIPYLEYKKTDKEQVVEWIKALGVDLLLSHQAPILPEEVFLAPKFGSINIHPTLLPKYRGSNPFFWMFYDEDMVCGITLHWIDSGIDTGKIIEQRSLQIQYGTDADQLERRLVAELAIPAVLKFLNQFEENSKTEEQPEQSPTPYAGRVTDEKYRSMLMNKSVSIRRFWHVLHANQQWHTALLPKKPDPAFHWVLSHYKEKEQADLHGEVEYKAKSINIHHANGTVVISRKFNLNRYIAHRLLGWLK</sequence>
<gene>
    <name evidence="2" type="ORF">C8D97_10290</name>
</gene>
<evidence type="ECO:0000313" key="3">
    <source>
        <dbReference type="Proteomes" id="UP000245790"/>
    </source>
</evidence>
<dbReference type="Proteomes" id="UP000245790">
    <property type="component" value="Unassembled WGS sequence"/>
</dbReference>
<feature type="domain" description="Formyl transferase N-terminal" evidence="1">
    <location>
        <begin position="29"/>
        <end position="186"/>
    </location>
</feature>
<evidence type="ECO:0000313" key="2">
    <source>
        <dbReference type="EMBL" id="PWK53702.1"/>
    </source>
</evidence>
<keyword evidence="3" id="KW-1185">Reference proteome</keyword>
<dbReference type="OrthoDB" id="9802815at2"/>
<dbReference type="PANTHER" id="PTHR11138:SF5">
    <property type="entry name" value="METHIONYL-TRNA FORMYLTRANSFERASE, MITOCHONDRIAL"/>
    <property type="match status" value="1"/>
</dbReference>
<dbReference type="PANTHER" id="PTHR11138">
    <property type="entry name" value="METHIONYL-TRNA FORMYLTRANSFERASE"/>
    <property type="match status" value="1"/>
</dbReference>
<dbReference type="AlphaFoldDB" id="A0A316FZ84"/>
<organism evidence="2 3">
    <name type="scientific">Pleionea mediterranea</name>
    <dbReference type="NCBI Taxonomy" id="523701"/>
    <lineage>
        <taxon>Bacteria</taxon>
        <taxon>Pseudomonadati</taxon>
        <taxon>Pseudomonadota</taxon>
        <taxon>Gammaproteobacteria</taxon>
        <taxon>Oceanospirillales</taxon>
        <taxon>Pleioneaceae</taxon>
        <taxon>Pleionea</taxon>
    </lineage>
</organism>
<evidence type="ECO:0000259" key="1">
    <source>
        <dbReference type="Pfam" id="PF00551"/>
    </source>
</evidence>
<proteinExistence type="predicted"/>
<dbReference type="EMBL" id="QGGU01000002">
    <property type="protein sequence ID" value="PWK53702.1"/>
    <property type="molecule type" value="Genomic_DNA"/>
</dbReference>
<keyword evidence="2" id="KW-0808">Transferase</keyword>
<comment type="caution">
    <text evidence="2">The sequence shown here is derived from an EMBL/GenBank/DDBJ whole genome shotgun (WGS) entry which is preliminary data.</text>
</comment>
<name>A0A316FZ84_9GAMM</name>
<dbReference type="SUPFAM" id="SSF53328">
    <property type="entry name" value="Formyltransferase"/>
    <property type="match status" value="1"/>
</dbReference>
<reference evidence="2 3" key="1">
    <citation type="submission" date="2018-05" db="EMBL/GenBank/DDBJ databases">
        <title>Genomic Encyclopedia of Type Strains, Phase IV (KMG-IV): sequencing the most valuable type-strain genomes for metagenomic binning, comparative biology and taxonomic classification.</title>
        <authorList>
            <person name="Goeker M."/>
        </authorList>
    </citation>
    <scope>NUCLEOTIDE SEQUENCE [LARGE SCALE GENOMIC DNA]</scope>
    <source>
        <strain evidence="2 3">DSM 25350</strain>
    </source>
</reference>
<dbReference type="InterPro" id="IPR036477">
    <property type="entry name" value="Formyl_transf_N_sf"/>
</dbReference>
<dbReference type="Pfam" id="PF00551">
    <property type="entry name" value="Formyl_trans_N"/>
    <property type="match status" value="1"/>
</dbReference>
<accession>A0A316FZ84</accession>
<dbReference type="GO" id="GO:0005829">
    <property type="term" value="C:cytosol"/>
    <property type="evidence" value="ECO:0007669"/>
    <property type="project" value="TreeGrafter"/>
</dbReference>
<dbReference type="InterPro" id="IPR002376">
    <property type="entry name" value="Formyl_transf_N"/>
</dbReference>
<dbReference type="RefSeq" id="WP_109761774.1">
    <property type="nucleotide sequence ID" value="NZ_QGGU01000002.1"/>
</dbReference>
<protein>
    <submittedName>
        <fullName evidence="2">Formyl transferase-like protein</fullName>
    </submittedName>
</protein>
<dbReference type="GO" id="GO:0004479">
    <property type="term" value="F:methionyl-tRNA formyltransferase activity"/>
    <property type="evidence" value="ECO:0007669"/>
    <property type="project" value="TreeGrafter"/>
</dbReference>